<organism evidence="11 12">
    <name type="scientific">Nocardioides albertanoniae</name>
    <dbReference type="NCBI Taxonomy" id="1175486"/>
    <lineage>
        <taxon>Bacteria</taxon>
        <taxon>Bacillati</taxon>
        <taxon>Actinomycetota</taxon>
        <taxon>Actinomycetes</taxon>
        <taxon>Propionibacteriales</taxon>
        <taxon>Nocardioidaceae</taxon>
        <taxon>Nocardioides</taxon>
    </lineage>
</organism>
<feature type="transmembrane region" description="Helical" evidence="9">
    <location>
        <begin position="60"/>
        <end position="80"/>
    </location>
</feature>
<dbReference type="PANTHER" id="PTHR22888:SF9">
    <property type="entry name" value="CYTOCHROME C OXIDASE SUBUNIT 2"/>
    <property type="match status" value="1"/>
</dbReference>
<protein>
    <submittedName>
        <fullName evidence="11">Cytochrome c oxidase subunit 2</fullName>
    </submittedName>
</protein>
<dbReference type="Gene3D" id="1.10.287.90">
    <property type="match status" value="1"/>
</dbReference>
<feature type="compositionally biased region" description="Basic and acidic residues" evidence="8">
    <location>
        <begin position="305"/>
        <end position="318"/>
    </location>
</feature>
<dbReference type="InterPro" id="IPR008972">
    <property type="entry name" value="Cupredoxin"/>
</dbReference>
<comment type="similarity">
    <text evidence="2">Belongs to the cytochrome c oxidase subunit 2 family.</text>
</comment>
<keyword evidence="4 9" id="KW-0812">Transmembrane</keyword>
<keyword evidence="5" id="KW-0249">Electron transport</keyword>
<keyword evidence="12" id="KW-1185">Reference proteome</keyword>
<dbReference type="Proteomes" id="UP000320209">
    <property type="component" value="Unassembled WGS sequence"/>
</dbReference>
<evidence type="ECO:0000256" key="5">
    <source>
        <dbReference type="ARBA" id="ARBA00022982"/>
    </source>
</evidence>
<evidence type="ECO:0000256" key="6">
    <source>
        <dbReference type="ARBA" id="ARBA00022989"/>
    </source>
</evidence>
<evidence type="ECO:0000256" key="2">
    <source>
        <dbReference type="ARBA" id="ARBA00007866"/>
    </source>
</evidence>
<dbReference type="GO" id="GO:0004129">
    <property type="term" value="F:cytochrome-c oxidase activity"/>
    <property type="evidence" value="ECO:0007669"/>
    <property type="project" value="InterPro"/>
</dbReference>
<reference evidence="11 12" key="1">
    <citation type="submission" date="2019-06" db="EMBL/GenBank/DDBJ databases">
        <title>Sequencing the genomes of 1000 actinobacteria strains.</title>
        <authorList>
            <person name="Klenk H.-P."/>
        </authorList>
    </citation>
    <scope>NUCLEOTIDE SEQUENCE [LARGE SCALE GENOMIC DNA]</scope>
    <source>
        <strain evidence="11 12">DSM 25218</strain>
    </source>
</reference>
<dbReference type="PROSITE" id="PS50857">
    <property type="entry name" value="COX2_CUA"/>
    <property type="match status" value="1"/>
</dbReference>
<evidence type="ECO:0000313" key="12">
    <source>
        <dbReference type="Proteomes" id="UP000320209"/>
    </source>
</evidence>
<evidence type="ECO:0000256" key="9">
    <source>
        <dbReference type="SAM" id="Phobius"/>
    </source>
</evidence>
<evidence type="ECO:0000313" key="11">
    <source>
        <dbReference type="EMBL" id="TQL69298.1"/>
    </source>
</evidence>
<dbReference type="PRINTS" id="PR01166">
    <property type="entry name" value="CYCOXIDASEII"/>
</dbReference>
<dbReference type="GO" id="GO:0016020">
    <property type="term" value="C:membrane"/>
    <property type="evidence" value="ECO:0007669"/>
    <property type="project" value="UniProtKB-SubCell"/>
</dbReference>
<evidence type="ECO:0000256" key="4">
    <source>
        <dbReference type="ARBA" id="ARBA00022692"/>
    </source>
</evidence>
<name>A0A543A9L0_9ACTN</name>
<dbReference type="InterPro" id="IPR045187">
    <property type="entry name" value="CcO_II"/>
</dbReference>
<keyword evidence="3" id="KW-0813">Transport</keyword>
<dbReference type="InterPro" id="IPR002429">
    <property type="entry name" value="CcO_II-like_C"/>
</dbReference>
<proteinExistence type="inferred from homology"/>
<keyword evidence="7 9" id="KW-0472">Membrane</keyword>
<feature type="region of interest" description="Disordered" evidence="8">
    <location>
        <begin position="296"/>
        <end position="318"/>
    </location>
</feature>
<dbReference type="SUPFAM" id="SSF81464">
    <property type="entry name" value="Cytochrome c oxidase subunit II-like, transmembrane region"/>
    <property type="match status" value="1"/>
</dbReference>
<dbReference type="GO" id="GO:0042773">
    <property type="term" value="P:ATP synthesis coupled electron transport"/>
    <property type="evidence" value="ECO:0007669"/>
    <property type="project" value="TreeGrafter"/>
</dbReference>
<dbReference type="Gene3D" id="2.60.40.420">
    <property type="entry name" value="Cupredoxins - blue copper proteins"/>
    <property type="match status" value="1"/>
</dbReference>
<sequence>MGLHLPGAGSKPSHARARSGALVATLTAGALLLSGCTDEASRLGFPEPRSEQGEHNLALWQGAWVAVLLTGILTWGLIFWAIWRYRRRNESDIPVQTRYNLPLEIFYTIAPVLMVIVFFDHTVKVQNEMLDDGNPTNVIEVTGQQWQWTFNHGIGEPDQSADENLVDDKYPYDKYGYVVGTGSHIPTLVLPEKTTTRFNLHSADVIHNFGVPEFGMKMDVVPGRINHYSITTKEATATFNASDDDLIEGKTFRGACYELCGVYHARMIFKVAIVSESDYKSYVDALAQKGFEAERPLLGGGKSTRPADDVSSHKEEGE</sequence>
<dbReference type="InterPro" id="IPR036257">
    <property type="entry name" value="Cyt_c_oxidase_su2_TM_sf"/>
</dbReference>
<feature type="transmembrane region" description="Helical" evidence="9">
    <location>
        <begin position="101"/>
        <end position="119"/>
    </location>
</feature>
<accession>A0A543A9L0</accession>
<dbReference type="PANTHER" id="PTHR22888">
    <property type="entry name" value="CYTOCHROME C OXIDASE, SUBUNIT II"/>
    <property type="match status" value="1"/>
</dbReference>
<dbReference type="GO" id="GO:0005507">
    <property type="term" value="F:copper ion binding"/>
    <property type="evidence" value="ECO:0007669"/>
    <property type="project" value="InterPro"/>
</dbReference>
<comment type="subcellular location">
    <subcellularLocation>
        <location evidence="1">Membrane</location>
        <topology evidence="1">Multi-pass membrane protein</topology>
    </subcellularLocation>
</comment>
<keyword evidence="6 9" id="KW-1133">Transmembrane helix</keyword>
<evidence type="ECO:0000256" key="1">
    <source>
        <dbReference type="ARBA" id="ARBA00004141"/>
    </source>
</evidence>
<feature type="domain" description="Cytochrome oxidase subunit II copper A binding" evidence="10">
    <location>
        <begin position="134"/>
        <end position="285"/>
    </location>
</feature>
<evidence type="ECO:0000259" key="10">
    <source>
        <dbReference type="PROSITE" id="PS50857"/>
    </source>
</evidence>
<dbReference type="AlphaFoldDB" id="A0A543A9L0"/>
<evidence type="ECO:0000256" key="8">
    <source>
        <dbReference type="SAM" id="MobiDB-lite"/>
    </source>
</evidence>
<dbReference type="SUPFAM" id="SSF49503">
    <property type="entry name" value="Cupredoxins"/>
    <property type="match status" value="1"/>
</dbReference>
<evidence type="ECO:0000256" key="3">
    <source>
        <dbReference type="ARBA" id="ARBA00022448"/>
    </source>
</evidence>
<comment type="caution">
    <text evidence="11">The sequence shown here is derived from an EMBL/GenBank/DDBJ whole genome shotgun (WGS) entry which is preliminary data.</text>
</comment>
<gene>
    <name evidence="11" type="ORF">FB381_3203</name>
</gene>
<evidence type="ECO:0000256" key="7">
    <source>
        <dbReference type="ARBA" id="ARBA00023136"/>
    </source>
</evidence>
<dbReference type="Pfam" id="PF00116">
    <property type="entry name" value="COX2"/>
    <property type="match status" value="1"/>
</dbReference>
<dbReference type="EMBL" id="VFOV01000001">
    <property type="protein sequence ID" value="TQL69298.1"/>
    <property type="molecule type" value="Genomic_DNA"/>
</dbReference>